<evidence type="ECO:0000256" key="6">
    <source>
        <dbReference type="SAM" id="MobiDB-lite"/>
    </source>
</evidence>
<evidence type="ECO:0000256" key="2">
    <source>
        <dbReference type="ARBA" id="ARBA00022525"/>
    </source>
</evidence>
<evidence type="ECO:0000313" key="10">
    <source>
        <dbReference type="Proteomes" id="UP001140206"/>
    </source>
</evidence>
<proteinExistence type="inferred from homology"/>
<dbReference type="GO" id="GO:0004857">
    <property type="term" value="F:enzyme inhibitor activity"/>
    <property type="evidence" value="ECO:0007669"/>
    <property type="project" value="InterPro"/>
</dbReference>
<dbReference type="Pfam" id="PF04043">
    <property type="entry name" value="PMEI"/>
    <property type="match status" value="1"/>
</dbReference>
<feature type="region of interest" description="Disordered" evidence="6">
    <location>
        <begin position="1"/>
        <end position="34"/>
    </location>
</feature>
<dbReference type="NCBIfam" id="TIGR01614">
    <property type="entry name" value="PME_inhib"/>
    <property type="match status" value="1"/>
</dbReference>
<evidence type="ECO:0000313" key="9">
    <source>
        <dbReference type="EMBL" id="KAJ4800759.1"/>
    </source>
</evidence>
<comment type="similarity">
    <text evidence="5">Belongs to the PMEI family.</text>
</comment>
<keyword evidence="7" id="KW-0472">Membrane</keyword>
<dbReference type="CDD" id="cd15798">
    <property type="entry name" value="PMEI-like_3"/>
    <property type="match status" value="1"/>
</dbReference>
<dbReference type="InterPro" id="IPR006501">
    <property type="entry name" value="Pectinesterase_inhib_dom"/>
</dbReference>
<feature type="compositionally biased region" description="Basic and acidic residues" evidence="6">
    <location>
        <begin position="12"/>
        <end position="31"/>
    </location>
</feature>
<protein>
    <submittedName>
        <fullName evidence="9">Plant invertase/pectin methylesterase inhibitor superfamily protein</fullName>
    </submittedName>
</protein>
<accession>A0AAV8G6S1</accession>
<dbReference type="PANTHER" id="PTHR31080">
    <property type="entry name" value="PECTINESTERASE INHIBITOR-LIKE"/>
    <property type="match status" value="1"/>
</dbReference>
<dbReference type="GO" id="GO:0005576">
    <property type="term" value="C:extracellular region"/>
    <property type="evidence" value="ECO:0007669"/>
    <property type="project" value="UniProtKB-SubCell"/>
</dbReference>
<dbReference type="FunFam" id="1.20.140.40:FF:000006">
    <property type="entry name" value="Pectinesterase inhibitor 3"/>
    <property type="match status" value="1"/>
</dbReference>
<evidence type="ECO:0000256" key="4">
    <source>
        <dbReference type="ARBA" id="ARBA00023157"/>
    </source>
</evidence>
<keyword evidence="10" id="KW-1185">Reference proteome</keyword>
<dbReference type="InterPro" id="IPR035513">
    <property type="entry name" value="Invertase/methylesterase_inhib"/>
</dbReference>
<dbReference type="SMART" id="SM00856">
    <property type="entry name" value="PMEI"/>
    <property type="match status" value="1"/>
</dbReference>
<reference evidence="9" key="1">
    <citation type="submission" date="2022-08" db="EMBL/GenBank/DDBJ databases">
        <authorList>
            <person name="Marques A."/>
        </authorList>
    </citation>
    <scope>NUCLEOTIDE SEQUENCE</scope>
    <source>
        <strain evidence="9">RhyPub2mFocal</strain>
        <tissue evidence="9">Leaves</tissue>
    </source>
</reference>
<evidence type="ECO:0000256" key="3">
    <source>
        <dbReference type="ARBA" id="ARBA00022729"/>
    </source>
</evidence>
<feature type="transmembrane region" description="Helical" evidence="7">
    <location>
        <begin position="39"/>
        <end position="60"/>
    </location>
</feature>
<dbReference type="Gene3D" id="1.20.140.40">
    <property type="entry name" value="Invertase/pectin methylesterase inhibitor family protein"/>
    <property type="match status" value="1"/>
</dbReference>
<keyword evidence="7" id="KW-0812">Transmembrane</keyword>
<gene>
    <name evidence="9" type="ORF">LUZ62_052005</name>
</gene>
<evidence type="ECO:0000256" key="7">
    <source>
        <dbReference type="SAM" id="Phobius"/>
    </source>
</evidence>
<dbReference type="Proteomes" id="UP001140206">
    <property type="component" value="Chromosome 2"/>
</dbReference>
<dbReference type="PANTHER" id="PTHR31080:SF87">
    <property type="entry name" value="PECTINESTERASE INHIBITOR 7"/>
    <property type="match status" value="1"/>
</dbReference>
<dbReference type="SUPFAM" id="SSF101148">
    <property type="entry name" value="Plant invertase/pectin methylesterase inhibitor"/>
    <property type="match status" value="1"/>
</dbReference>
<name>A0AAV8G6S1_9POAL</name>
<dbReference type="EMBL" id="JAMFTS010000002">
    <property type="protein sequence ID" value="KAJ4800759.1"/>
    <property type="molecule type" value="Genomic_DNA"/>
</dbReference>
<evidence type="ECO:0000259" key="8">
    <source>
        <dbReference type="SMART" id="SM00856"/>
    </source>
</evidence>
<comment type="subcellular location">
    <subcellularLocation>
        <location evidence="1">Secreted</location>
        <location evidence="1">Extracellular space</location>
    </subcellularLocation>
</comment>
<evidence type="ECO:0000256" key="1">
    <source>
        <dbReference type="ARBA" id="ARBA00004239"/>
    </source>
</evidence>
<keyword evidence="7" id="KW-1133">Transmembrane helix</keyword>
<comment type="caution">
    <text evidence="9">The sequence shown here is derived from an EMBL/GenBank/DDBJ whole genome shotgun (WGS) entry which is preliminary data.</text>
</comment>
<evidence type="ECO:0000256" key="5">
    <source>
        <dbReference type="ARBA" id="ARBA00038471"/>
    </source>
</evidence>
<organism evidence="9 10">
    <name type="scientific">Rhynchospora pubera</name>
    <dbReference type="NCBI Taxonomy" id="906938"/>
    <lineage>
        <taxon>Eukaryota</taxon>
        <taxon>Viridiplantae</taxon>
        <taxon>Streptophyta</taxon>
        <taxon>Embryophyta</taxon>
        <taxon>Tracheophyta</taxon>
        <taxon>Spermatophyta</taxon>
        <taxon>Magnoliopsida</taxon>
        <taxon>Liliopsida</taxon>
        <taxon>Poales</taxon>
        <taxon>Cyperaceae</taxon>
        <taxon>Cyperoideae</taxon>
        <taxon>Rhynchosporeae</taxon>
        <taxon>Rhynchospora</taxon>
    </lineage>
</organism>
<sequence>MCDLCIKPPPPLRDRQTTKRERERESTKKVNMEQNSPSLMTNLLLIAVYLLTCTAIIFAASSNPADFVRRSCNTTRYPDVCYKSLVSYAPSVKHSPHRLAYAALTVSIDRVRSVSSFVAHMSARPKPNGFVETEGSTEGGAIQDCTDNLKDSIDQLKQSIKEMGHLGQAKASRYAWHLNNVETWVSGALTDETTCLESLSQSAGPKVKAAIRKKVVEAAQVTSNALALVNQLGTH</sequence>
<dbReference type="InterPro" id="IPR051955">
    <property type="entry name" value="PME_Inhibitor"/>
</dbReference>
<feature type="domain" description="Pectinesterase inhibitor" evidence="8">
    <location>
        <begin position="63"/>
        <end position="228"/>
    </location>
</feature>
<keyword evidence="3" id="KW-0732">Signal</keyword>
<keyword evidence="4" id="KW-1015">Disulfide bond</keyword>
<dbReference type="AlphaFoldDB" id="A0AAV8G6S1"/>
<keyword evidence="2" id="KW-0964">Secreted</keyword>